<accession>A0ABT5HIP6</accession>
<feature type="transmembrane region" description="Helical" evidence="1">
    <location>
        <begin position="21"/>
        <end position="44"/>
    </location>
</feature>
<dbReference type="InterPro" id="IPR012683">
    <property type="entry name" value="CHP02302_TM"/>
</dbReference>
<keyword evidence="1" id="KW-0812">Transmembrane</keyword>
<reference evidence="2 3" key="1">
    <citation type="submission" date="2023-01" db="EMBL/GenBank/DDBJ databases">
        <title>Novel species of the genus Asticcacaulis isolated from rivers.</title>
        <authorList>
            <person name="Lu H."/>
        </authorList>
    </citation>
    <scope>NUCLEOTIDE SEQUENCE [LARGE SCALE GENOMIC DNA]</scope>
    <source>
        <strain evidence="2 3">LKC15W</strain>
    </source>
</reference>
<evidence type="ECO:0000256" key="1">
    <source>
        <dbReference type="SAM" id="Phobius"/>
    </source>
</evidence>
<dbReference type="Proteomes" id="UP001218579">
    <property type="component" value="Unassembled WGS sequence"/>
</dbReference>
<sequence>MKLQRPSRFSDHGRAMTGTEWVMIWERILPALAPIVVSAALIAVAGQWGLFALLIPLAHAGVLAGIITVTLLFVVRGLMRFKRPTFQEIIARLALDNGYEYHQILGMRHLKSHPKLKLAKPKAGLAEGDPMALRFVAALAAVLGFLIIGPVSINQVGAAFNPFLKDRPPAPAAIIMVTQNLMGHAPQKG</sequence>
<dbReference type="Pfam" id="PF13779">
    <property type="entry name" value="DUF4175"/>
    <property type="match status" value="1"/>
</dbReference>
<protein>
    <submittedName>
        <fullName evidence="2">DUF4175 family protein</fullName>
    </submittedName>
</protein>
<organism evidence="2 3">
    <name type="scientific">Asticcacaulis machinosus</name>
    <dbReference type="NCBI Taxonomy" id="2984211"/>
    <lineage>
        <taxon>Bacteria</taxon>
        <taxon>Pseudomonadati</taxon>
        <taxon>Pseudomonadota</taxon>
        <taxon>Alphaproteobacteria</taxon>
        <taxon>Caulobacterales</taxon>
        <taxon>Caulobacteraceae</taxon>
        <taxon>Asticcacaulis</taxon>
    </lineage>
</organism>
<dbReference type="RefSeq" id="WP_272744340.1">
    <property type="nucleotide sequence ID" value="NZ_JAQQKV010000001.1"/>
</dbReference>
<name>A0ABT5HIP6_9CAUL</name>
<evidence type="ECO:0000313" key="3">
    <source>
        <dbReference type="Proteomes" id="UP001218579"/>
    </source>
</evidence>
<comment type="caution">
    <text evidence="2">The sequence shown here is derived from an EMBL/GenBank/DDBJ whole genome shotgun (WGS) entry which is preliminary data.</text>
</comment>
<gene>
    <name evidence="2" type="ORF">PQU98_07815</name>
</gene>
<proteinExistence type="predicted"/>
<feature type="transmembrane region" description="Helical" evidence="1">
    <location>
        <begin position="50"/>
        <end position="75"/>
    </location>
</feature>
<feature type="transmembrane region" description="Helical" evidence="1">
    <location>
        <begin position="132"/>
        <end position="153"/>
    </location>
</feature>
<evidence type="ECO:0000313" key="2">
    <source>
        <dbReference type="EMBL" id="MDC7676031.1"/>
    </source>
</evidence>
<keyword evidence="3" id="KW-1185">Reference proteome</keyword>
<keyword evidence="1" id="KW-1133">Transmembrane helix</keyword>
<keyword evidence="1" id="KW-0472">Membrane</keyword>
<dbReference type="EMBL" id="JAQQKV010000001">
    <property type="protein sequence ID" value="MDC7676031.1"/>
    <property type="molecule type" value="Genomic_DNA"/>
</dbReference>